<keyword evidence="4" id="KW-1003">Cell membrane</keyword>
<evidence type="ECO:0000256" key="10">
    <source>
        <dbReference type="SAM" id="Phobius"/>
    </source>
</evidence>
<dbReference type="GO" id="GO:0015627">
    <property type="term" value="C:type II protein secretion system complex"/>
    <property type="evidence" value="ECO:0007669"/>
    <property type="project" value="InterPro"/>
</dbReference>
<dbReference type="InterPro" id="IPR023229">
    <property type="entry name" value="T2SS_M_periplasmic_sf"/>
</dbReference>
<feature type="transmembrane region" description="Helical" evidence="10">
    <location>
        <begin position="35"/>
        <end position="53"/>
    </location>
</feature>
<dbReference type="Proteomes" id="UP000236724">
    <property type="component" value="Unassembled WGS sequence"/>
</dbReference>
<keyword evidence="9 10" id="KW-0472">Membrane</keyword>
<protein>
    <submittedName>
        <fullName evidence="11">General secretion pathway, M protein</fullName>
    </submittedName>
</protein>
<evidence type="ECO:0000256" key="4">
    <source>
        <dbReference type="ARBA" id="ARBA00022475"/>
    </source>
</evidence>
<evidence type="ECO:0000313" key="12">
    <source>
        <dbReference type="Proteomes" id="UP000236724"/>
    </source>
</evidence>
<keyword evidence="5" id="KW-0997">Cell inner membrane</keyword>
<evidence type="ECO:0000256" key="8">
    <source>
        <dbReference type="ARBA" id="ARBA00022989"/>
    </source>
</evidence>
<keyword evidence="7" id="KW-0653">Protein transport</keyword>
<evidence type="ECO:0000256" key="1">
    <source>
        <dbReference type="ARBA" id="ARBA00004377"/>
    </source>
</evidence>
<evidence type="ECO:0000256" key="2">
    <source>
        <dbReference type="ARBA" id="ARBA00010637"/>
    </source>
</evidence>
<evidence type="ECO:0000256" key="6">
    <source>
        <dbReference type="ARBA" id="ARBA00022692"/>
    </source>
</evidence>
<proteinExistence type="inferred from homology"/>
<accession>A0A1H6FHM3</accession>
<evidence type="ECO:0000256" key="5">
    <source>
        <dbReference type="ARBA" id="ARBA00022519"/>
    </source>
</evidence>
<dbReference type="SUPFAM" id="SSF103054">
    <property type="entry name" value="General secretion pathway protein M, EpsM"/>
    <property type="match status" value="1"/>
</dbReference>
<dbReference type="GO" id="GO:0005886">
    <property type="term" value="C:plasma membrane"/>
    <property type="evidence" value="ECO:0007669"/>
    <property type="project" value="UniProtKB-SubCell"/>
</dbReference>
<keyword evidence="12" id="KW-1185">Reference proteome</keyword>
<dbReference type="Pfam" id="PF04612">
    <property type="entry name" value="T2SSM"/>
    <property type="match status" value="1"/>
</dbReference>
<keyword evidence="8 10" id="KW-1133">Transmembrane helix</keyword>
<evidence type="ECO:0000313" key="11">
    <source>
        <dbReference type="EMBL" id="SEH08869.1"/>
    </source>
</evidence>
<evidence type="ECO:0000256" key="3">
    <source>
        <dbReference type="ARBA" id="ARBA00022448"/>
    </source>
</evidence>
<keyword evidence="3" id="KW-0813">Transport</keyword>
<dbReference type="InterPro" id="IPR007690">
    <property type="entry name" value="T2SS_GspM"/>
</dbReference>
<name>A0A1H6FHM3_9GAMM</name>
<organism evidence="11 12">
    <name type="scientific">Candidatus Venteria ishoeyi</name>
    <dbReference type="NCBI Taxonomy" id="1899563"/>
    <lineage>
        <taxon>Bacteria</taxon>
        <taxon>Pseudomonadati</taxon>
        <taxon>Pseudomonadota</taxon>
        <taxon>Gammaproteobacteria</taxon>
        <taxon>Thiotrichales</taxon>
        <taxon>Thiotrichaceae</taxon>
        <taxon>Venteria</taxon>
    </lineage>
</organism>
<dbReference type="AlphaFoldDB" id="A0A1H6FHM3"/>
<dbReference type="GO" id="GO:0015628">
    <property type="term" value="P:protein secretion by the type II secretion system"/>
    <property type="evidence" value="ECO:0007669"/>
    <property type="project" value="InterPro"/>
</dbReference>
<sequence>MSKQFTPFLHENHYGITIAIMLEKFQQLDTREQRALWFGGLSLFLILAYFLVWEPLLQNRQVLRTQLAEQQQLLHWMQQAQIEVQKLQHKQNVRQVTLPVGMSLLSVVDQSLRQGALQALNKQVQPHGDNGAEPQIAVRFKSIALDTLLQWLASLYNRYGIQAKQLNLERLNLKRHNKPQKKSNQATDNQVKVRLVLSQ</sequence>
<keyword evidence="6 10" id="KW-0812">Transmembrane</keyword>
<evidence type="ECO:0000256" key="9">
    <source>
        <dbReference type="ARBA" id="ARBA00023136"/>
    </source>
</evidence>
<comment type="similarity">
    <text evidence="2">Belongs to the GSP M family.</text>
</comment>
<gene>
    <name evidence="11" type="ORF">MBHS_04762</name>
</gene>
<dbReference type="Gene3D" id="3.30.1360.100">
    <property type="entry name" value="General secretion pathway protein M, EpsM"/>
    <property type="match status" value="1"/>
</dbReference>
<reference evidence="11 12" key="1">
    <citation type="submission" date="2016-10" db="EMBL/GenBank/DDBJ databases">
        <authorList>
            <person name="de Groot N.N."/>
        </authorList>
    </citation>
    <scope>NUCLEOTIDE SEQUENCE [LARGE SCALE GENOMIC DNA]</scope>
    <source>
        <strain evidence="11">MBHS1</strain>
    </source>
</reference>
<evidence type="ECO:0000256" key="7">
    <source>
        <dbReference type="ARBA" id="ARBA00022927"/>
    </source>
</evidence>
<comment type="subcellular location">
    <subcellularLocation>
        <location evidence="1">Cell inner membrane</location>
        <topology evidence="1">Single-pass membrane protein</topology>
    </subcellularLocation>
</comment>
<dbReference type="EMBL" id="FMSV02000556">
    <property type="protein sequence ID" value="SEH08869.1"/>
    <property type="molecule type" value="Genomic_DNA"/>
</dbReference>